<organism evidence="3 4">
    <name type="scientific">Bacillus chungangensis</name>
    <dbReference type="NCBI Taxonomy" id="587633"/>
    <lineage>
        <taxon>Bacteria</taxon>
        <taxon>Bacillati</taxon>
        <taxon>Bacillota</taxon>
        <taxon>Bacilli</taxon>
        <taxon>Bacillales</taxon>
        <taxon>Bacillaceae</taxon>
        <taxon>Bacillus</taxon>
    </lineage>
</organism>
<dbReference type="EMBL" id="JAUSTT010000010">
    <property type="protein sequence ID" value="MDQ0176085.1"/>
    <property type="molecule type" value="Genomic_DNA"/>
</dbReference>
<proteinExistence type="inferred from homology"/>
<keyword evidence="4" id="KW-1185">Reference proteome</keyword>
<evidence type="ECO:0000313" key="3">
    <source>
        <dbReference type="EMBL" id="MDQ0176085.1"/>
    </source>
</evidence>
<evidence type="ECO:0000259" key="2">
    <source>
        <dbReference type="Pfam" id="PF06855"/>
    </source>
</evidence>
<gene>
    <name evidence="3" type="ORF">J2S08_001921</name>
</gene>
<comment type="caution">
    <text evidence="3">The sequence shown here is derived from an EMBL/GenBank/DDBJ whole genome shotgun (WGS) entry which is preliminary data.</text>
</comment>
<dbReference type="HAMAP" id="MF_01538">
    <property type="entry name" value="UPF0346"/>
    <property type="match status" value="1"/>
</dbReference>
<dbReference type="Gene3D" id="1.10.150.260">
    <property type="entry name" value="YozE SAM-like"/>
    <property type="match status" value="1"/>
</dbReference>
<dbReference type="PIRSF" id="PIRSF037262">
    <property type="entry name" value="UCP037262"/>
    <property type="match status" value="1"/>
</dbReference>
<dbReference type="Proteomes" id="UP001223586">
    <property type="component" value="Unassembled WGS sequence"/>
</dbReference>
<dbReference type="RefSeq" id="WP_307228956.1">
    <property type="nucleotide sequence ID" value="NZ_JAUSTT010000010.1"/>
</dbReference>
<evidence type="ECO:0000256" key="1">
    <source>
        <dbReference type="HAMAP-Rule" id="MF_01538"/>
    </source>
</evidence>
<dbReference type="Pfam" id="PF06855">
    <property type="entry name" value="YozE_SAM_like"/>
    <property type="match status" value="1"/>
</dbReference>
<dbReference type="SUPFAM" id="SSF140652">
    <property type="entry name" value="YozE-like"/>
    <property type="match status" value="1"/>
</dbReference>
<name>A0ABT9WTL6_9BACI</name>
<sequence length="78" mass="9289">MSKSFYQFLMTHRDPKEVDDITKFANAAHDDHSFPKHSSDYHEISQYLELNGDYLASMVIFDEAWEKYLSEVVKQRTR</sequence>
<protein>
    <recommendedName>
        <fullName evidence="1">UPF0346 protein J2S08_001921</fullName>
    </recommendedName>
</protein>
<dbReference type="InterPro" id="IPR036806">
    <property type="entry name" value="YozE_SAM-like_sf"/>
</dbReference>
<evidence type="ECO:0000313" key="4">
    <source>
        <dbReference type="Proteomes" id="UP001223586"/>
    </source>
</evidence>
<dbReference type="InterPro" id="IPR010673">
    <property type="entry name" value="UPF0346"/>
</dbReference>
<reference evidence="3 4" key="1">
    <citation type="submission" date="2023-07" db="EMBL/GenBank/DDBJ databases">
        <title>Genomic Encyclopedia of Type Strains, Phase IV (KMG-IV): sequencing the most valuable type-strain genomes for metagenomic binning, comparative biology and taxonomic classification.</title>
        <authorList>
            <person name="Goeker M."/>
        </authorList>
    </citation>
    <scope>NUCLEOTIDE SEQUENCE [LARGE SCALE GENOMIC DNA]</scope>
    <source>
        <strain evidence="3 4">DSM 23837</strain>
    </source>
</reference>
<accession>A0ABT9WTL6</accession>
<dbReference type="InterPro" id="IPR023089">
    <property type="entry name" value="YozE_SAM-like"/>
</dbReference>
<comment type="similarity">
    <text evidence="1">Belongs to the UPF0346 family.</text>
</comment>
<feature type="domain" description="YozE SAM-like" evidence="2">
    <location>
        <begin position="4"/>
        <end position="69"/>
    </location>
</feature>
<dbReference type="NCBIfam" id="NF010193">
    <property type="entry name" value="PRK13672.1"/>
    <property type="match status" value="1"/>
</dbReference>